<gene>
    <name evidence="2" type="ORF">EGH21_19545</name>
</gene>
<keyword evidence="3" id="KW-1185">Reference proteome</keyword>
<feature type="compositionally biased region" description="Acidic residues" evidence="1">
    <location>
        <begin position="15"/>
        <end position="29"/>
    </location>
</feature>
<dbReference type="InterPro" id="IPR058276">
    <property type="entry name" value="DUF7970"/>
</dbReference>
<feature type="compositionally biased region" description="Polar residues" evidence="1">
    <location>
        <begin position="34"/>
        <end position="43"/>
    </location>
</feature>
<accession>A0AAW4PX42</accession>
<organism evidence="2 3">
    <name type="scientific">Haloarcula rubra</name>
    <dbReference type="NCBI Taxonomy" id="2487747"/>
    <lineage>
        <taxon>Archaea</taxon>
        <taxon>Methanobacteriati</taxon>
        <taxon>Methanobacteriota</taxon>
        <taxon>Stenosarchaea group</taxon>
        <taxon>Halobacteria</taxon>
        <taxon>Halobacteriales</taxon>
        <taxon>Haloarculaceae</taxon>
        <taxon>Haloarcula</taxon>
    </lineage>
</organism>
<feature type="compositionally biased region" description="Low complexity" evidence="1">
    <location>
        <begin position="56"/>
        <end position="77"/>
    </location>
</feature>
<evidence type="ECO:0000313" key="3">
    <source>
        <dbReference type="Proteomes" id="UP001430377"/>
    </source>
</evidence>
<dbReference type="AlphaFoldDB" id="A0AAW4PX42"/>
<dbReference type="EMBL" id="RKLR01000011">
    <property type="protein sequence ID" value="MBX0325224.1"/>
    <property type="molecule type" value="Genomic_DNA"/>
</dbReference>
<dbReference type="Pfam" id="PF25925">
    <property type="entry name" value="DUF7970"/>
    <property type="match status" value="1"/>
</dbReference>
<dbReference type="Proteomes" id="UP001430377">
    <property type="component" value="Unassembled WGS sequence"/>
</dbReference>
<evidence type="ECO:0000256" key="1">
    <source>
        <dbReference type="SAM" id="MobiDB-lite"/>
    </source>
</evidence>
<evidence type="ECO:0000313" key="2">
    <source>
        <dbReference type="EMBL" id="MBX0325224.1"/>
    </source>
</evidence>
<dbReference type="RefSeq" id="WP_220620089.1">
    <property type="nucleotide sequence ID" value="NZ_RKLR01000011.1"/>
</dbReference>
<comment type="caution">
    <text evidence="2">The sequence shown here is derived from an EMBL/GenBank/DDBJ whole genome shotgun (WGS) entry which is preliminary data.</text>
</comment>
<protein>
    <submittedName>
        <fullName evidence="2">Acyl-CoA dehydrogenase</fullName>
    </submittedName>
</protein>
<reference evidence="2 3" key="1">
    <citation type="submission" date="2021-06" db="EMBL/GenBank/DDBJ databases">
        <title>Halomicroarcula sp. a new haloarchaeum isolated from saline soil.</title>
        <authorList>
            <person name="Duran-Viseras A."/>
            <person name="Sanchez-Porro C."/>
            <person name="Ventosa A."/>
        </authorList>
    </citation>
    <scope>NUCLEOTIDE SEQUENCE [LARGE SCALE GENOMIC DNA]</scope>
    <source>
        <strain evidence="2 3">F13</strain>
    </source>
</reference>
<feature type="region of interest" description="Disordered" evidence="1">
    <location>
        <begin position="1"/>
        <end position="93"/>
    </location>
</feature>
<name>A0AAW4PX42_9EURY</name>
<sequence length="158" mass="16856">MSNFKSGSGNLDFGSGDDDADSDEVTNEGDESHQPSAGSQSSTADEDDSTATGTNSADAATVTSSDTEATSTEESATPEYPYFVRRSNVGDERDKRIEIHLREEVAEQEAAFRNALADELDTGEVAKTDAREFALLAAFQNPEKVAELMEDEGFGALD</sequence>
<proteinExistence type="predicted"/>